<dbReference type="Proteomes" id="UP000436522">
    <property type="component" value="Unassembled WGS sequence"/>
</dbReference>
<proteinExistence type="predicted"/>
<evidence type="ECO:0000313" key="3">
    <source>
        <dbReference type="Proteomes" id="UP000436522"/>
    </source>
</evidence>
<feature type="chain" id="PRO_5024824349" evidence="1">
    <location>
        <begin position="30"/>
        <end position="208"/>
    </location>
</feature>
<dbReference type="InterPro" id="IPR038696">
    <property type="entry name" value="IalB_sf"/>
</dbReference>
<dbReference type="AlphaFoldDB" id="A0A640VRH1"/>
<evidence type="ECO:0000256" key="1">
    <source>
        <dbReference type="SAM" id="SignalP"/>
    </source>
</evidence>
<reference evidence="2 3" key="1">
    <citation type="submission" date="2019-12" db="EMBL/GenBank/DDBJ databases">
        <title>Roseobacter cerasinus sp. nov., isolated from seawater around aquaculture.</title>
        <authorList>
            <person name="Muramatsu S."/>
            <person name="Takabe Y."/>
            <person name="Mori K."/>
            <person name="Takaichi S."/>
            <person name="Hanada S."/>
        </authorList>
    </citation>
    <scope>NUCLEOTIDE SEQUENCE [LARGE SCALE GENOMIC DNA]</scope>
    <source>
        <strain evidence="2 3">AI77</strain>
    </source>
</reference>
<keyword evidence="1" id="KW-0732">Signal</keyword>
<comment type="caution">
    <text evidence="2">The sequence shown here is derived from an EMBL/GenBank/DDBJ whole genome shotgun (WGS) entry which is preliminary data.</text>
</comment>
<feature type="signal peptide" evidence="1">
    <location>
        <begin position="1"/>
        <end position="29"/>
    </location>
</feature>
<dbReference type="RefSeq" id="WP_159976717.1">
    <property type="nucleotide sequence ID" value="NZ_BLIV01000003.1"/>
</dbReference>
<dbReference type="InterPro" id="IPR010642">
    <property type="entry name" value="Invasion_prot_B"/>
</dbReference>
<dbReference type="Pfam" id="PF06776">
    <property type="entry name" value="IalB"/>
    <property type="match status" value="1"/>
</dbReference>
<dbReference type="OrthoDB" id="9797912at2"/>
<sequence length="208" mass="22388">MPKLTSIYTAGTALTLSLVVAASMSIAQSDTSEDNETPPAPSVIDGLSVGEVVTEGPQVGQRYTTETIGDWTMRCVKTEDDKDPCEMFQLLEDDEGNPMSEVTVFQLPENDRFAAGATIIVPLETALQAGLTMKIDTNPTRRFPYAFCDRVGCYAQIALADEDVTILKRGNKADLDIVPFASPDTPVKVTLSLTGFTAAYEKAVAPDQ</sequence>
<keyword evidence="3" id="KW-1185">Reference proteome</keyword>
<dbReference type="Gene3D" id="2.60.40.1880">
    <property type="entry name" value="Invasion associated locus B (IalB) protein"/>
    <property type="match status" value="1"/>
</dbReference>
<evidence type="ECO:0000313" key="2">
    <source>
        <dbReference type="EMBL" id="GFE50214.1"/>
    </source>
</evidence>
<gene>
    <name evidence="2" type="ORF">So717_19670</name>
</gene>
<name>A0A640VRH1_9RHOB</name>
<accession>A0A640VRH1</accession>
<dbReference type="EMBL" id="BLIV01000003">
    <property type="protein sequence ID" value="GFE50214.1"/>
    <property type="molecule type" value="Genomic_DNA"/>
</dbReference>
<protein>
    <submittedName>
        <fullName evidence="2">Invasion-associated locus B family protein</fullName>
    </submittedName>
</protein>
<organism evidence="2 3">
    <name type="scientific">Roseobacter cerasinus</name>
    <dbReference type="NCBI Taxonomy" id="2602289"/>
    <lineage>
        <taxon>Bacteria</taxon>
        <taxon>Pseudomonadati</taxon>
        <taxon>Pseudomonadota</taxon>
        <taxon>Alphaproteobacteria</taxon>
        <taxon>Rhodobacterales</taxon>
        <taxon>Roseobacteraceae</taxon>
        <taxon>Roseobacter</taxon>
    </lineage>
</organism>